<gene>
    <name evidence="1" type="ORF">AB4Y32_09785</name>
</gene>
<dbReference type="EMBL" id="JBFRCH010000004">
    <property type="protein sequence ID" value="MEX3932084.1"/>
    <property type="molecule type" value="Genomic_DNA"/>
</dbReference>
<organism evidence="1 2">
    <name type="scientific">Paraburkholderia phymatum</name>
    <dbReference type="NCBI Taxonomy" id="148447"/>
    <lineage>
        <taxon>Bacteria</taxon>
        <taxon>Pseudomonadati</taxon>
        <taxon>Pseudomonadota</taxon>
        <taxon>Betaproteobacteria</taxon>
        <taxon>Burkholderiales</taxon>
        <taxon>Burkholderiaceae</taxon>
        <taxon>Paraburkholderia</taxon>
    </lineage>
</organism>
<dbReference type="Proteomes" id="UP001558850">
    <property type="component" value="Unassembled WGS sequence"/>
</dbReference>
<evidence type="ECO:0000313" key="1">
    <source>
        <dbReference type="EMBL" id="MEX3932084.1"/>
    </source>
</evidence>
<reference evidence="1" key="1">
    <citation type="submission" date="2024-07" db="EMBL/GenBank/DDBJ databases">
        <title>A survey of Mimosa microsymbionts across Brazilian biomes reveals a high diversity of Paraburkholderia nodulating endemic species, but also that Cupriavidus is common as a symbiont of widespread species.</title>
        <authorList>
            <person name="Rouws L."/>
            <person name="Barauna A."/>
            <person name="Beukes C."/>
            <person name="Rouws J.R.C."/>
            <person name="De Faria S.M."/>
            <person name="Gross E."/>
            <person name="Bueno Dos Reis Junior F."/>
            <person name="Simon M.F."/>
            <person name="Maluk M."/>
            <person name="Odee D.W."/>
            <person name="Kenicer G."/>
            <person name="Young J.P.W."/>
            <person name="Reis V.M."/>
            <person name="Zilli J."/>
            <person name="James E.K."/>
        </authorList>
    </citation>
    <scope>NUCLEOTIDE SEQUENCE</scope>
    <source>
        <strain evidence="1">EG181B</strain>
    </source>
</reference>
<protein>
    <submittedName>
        <fullName evidence="1">Uncharacterized protein</fullName>
    </submittedName>
</protein>
<accession>A0ACC6TXP7</accession>
<sequence>MRDLVHPANADLSVTIIVGLRFYMHGVENEVSCVTKTSIRFAASDGGKSRVFPMRSFRKALDEGVIQVVDSEGNPQTISQIRTLSRLSERQIEEKNLRLRYVKFALSNGPFPFRKKNLLDTIRAVSSEMEREQKELFEDWVSSPDSEGDLELRRTPEPPSRATLARWLKRYIDSGHDPLSLVSDTDRRGPRGGRFSPEIESLIASKIDSEYLTDQRISAVLTHSIIVDEIVANPQSYSATPQIPSDRTIQRRVAEIDPYIKTWLRFGRRQADRKFTPAGISFLASRPMEWVFMDGHVMHVLVIDPSDGDILCRPLLVALLDLCTRSLVGYYISLLPFCATTALEAVKDMLCRDPSVEPGGEAELITPDNGKDLRSSAMVNVLKRTGMHFEPAEAYHPNGKAAMERFFSTVSVQFSHTIPGTTFSSAEDRGDYDSEEHAALTLDSLRPLFKQWVDTVYHVSVHSETGRAPKLHWQELQQQFPIHHYPRKEIDAIARVPYQRVISNGRVEVDYLHWKSHSLASWEQQGDRDVIVLLDDLDLERVCVHRVGDPQGYVFADPCKPMYMKGLSRYEHQEIRSRFKEAGEKDLAKIGEHTLHQARAKLWRDIREAAGAIKKRVKRALLGSKSTQAPVPDDEPTDVSVEEISIVDLATNSVTSGSKELEVSTRVITRYQSFEK</sequence>
<comment type="caution">
    <text evidence="1">The sequence shown here is derived from an EMBL/GenBank/DDBJ whole genome shotgun (WGS) entry which is preliminary data.</text>
</comment>
<evidence type="ECO:0000313" key="2">
    <source>
        <dbReference type="Proteomes" id="UP001558850"/>
    </source>
</evidence>
<name>A0ACC6TXP7_9BURK</name>
<proteinExistence type="predicted"/>
<keyword evidence="2" id="KW-1185">Reference proteome</keyword>